<evidence type="ECO:0000256" key="4">
    <source>
        <dbReference type="SAM" id="MobiDB-lite"/>
    </source>
</evidence>
<evidence type="ECO:0000256" key="3">
    <source>
        <dbReference type="ARBA" id="ARBA00022833"/>
    </source>
</evidence>
<feature type="compositionally biased region" description="Basic residues" evidence="4">
    <location>
        <begin position="31"/>
        <end position="45"/>
    </location>
</feature>
<keyword evidence="2" id="KW-0863">Zinc-finger</keyword>
<feature type="domain" description="FLYWCH-type" evidence="5">
    <location>
        <begin position="152"/>
        <end position="210"/>
    </location>
</feature>
<dbReference type="Gene3D" id="2.20.25.240">
    <property type="match status" value="1"/>
</dbReference>
<dbReference type="EMBL" id="CAJNOR010000216">
    <property type="protein sequence ID" value="CAF0843291.1"/>
    <property type="molecule type" value="Genomic_DNA"/>
</dbReference>
<organism evidence="6 8">
    <name type="scientific">Adineta ricciae</name>
    <name type="common">Rotifer</name>
    <dbReference type="NCBI Taxonomy" id="249248"/>
    <lineage>
        <taxon>Eukaryota</taxon>
        <taxon>Metazoa</taxon>
        <taxon>Spiralia</taxon>
        <taxon>Gnathifera</taxon>
        <taxon>Rotifera</taxon>
        <taxon>Eurotatoria</taxon>
        <taxon>Bdelloidea</taxon>
        <taxon>Adinetida</taxon>
        <taxon>Adinetidae</taxon>
        <taxon>Adineta</taxon>
    </lineage>
</organism>
<feature type="compositionally biased region" description="Polar residues" evidence="4">
    <location>
        <begin position="101"/>
        <end position="115"/>
    </location>
</feature>
<dbReference type="GO" id="GO:0008270">
    <property type="term" value="F:zinc ion binding"/>
    <property type="evidence" value="ECO:0007669"/>
    <property type="project" value="UniProtKB-KW"/>
</dbReference>
<feature type="region of interest" description="Disordered" evidence="4">
    <location>
        <begin position="1"/>
        <end position="52"/>
    </location>
</feature>
<dbReference type="InterPro" id="IPR007588">
    <property type="entry name" value="Znf_FLYWCH"/>
</dbReference>
<protein>
    <recommendedName>
        <fullName evidence="5">FLYWCH-type domain-containing protein</fullName>
    </recommendedName>
</protein>
<dbReference type="AlphaFoldDB" id="A0A813VC89"/>
<gene>
    <name evidence="7" type="ORF">EDS130_LOCUS37115</name>
    <name evidence="6" type="ORF">XAT740_LOCUS5086</name>
</gene>
<reference evidence="6" key="1">
    <citation type="submission" date="2021-02" db="EMBL/GenBank/DDBJ databases">
        <authorList>
            <person name="Nowell W R."/>
        </authorList>
    </citation>
    <scope>NUCLEOTIDE SEQUENCE</scope>
</reference>
<keyword evidence="8" id="KW-1185">Reference proteome</keyword>
<keyword evidence="3" id="KW-0862">Zinc</keyword>
<evidence type="ECO:0000256" key="1">
    <source>
        <dbReference type="ARBA" id="ARBA00022723"/>
    </source>
</evidence>
<evidence type="ECO:0000259" key="5">
    <source>
        <dbReference type="Pfam" id="PF04500"/>
    </source>
</evidence>
<proteinExistence type="predicted"/>
<accession>A0A813VC89</accession>
<dbReference type="OrthoDB" id="10040355at2759"/>
<name>A0A813VC89_ADIRI</name>
<dbReference type="EMBL" id="CAJNOJ010000359">
    <property type="protein sequence ID" value="CAF1416269.1"/>
    <property type="molecule type" value="Genomic_DNA"/>
</dbReference>
<evidence type="ECO:0000313" key="8">
    <source>
        <dbReference type="Proteomes" id="UP000663828"/>
    </source>
</evidence>
<evidence type="ECO:0000256" key="2">
    <source>
        <dbReference type="ARBA" id="ARBA00022771"/>
    </source>
</evidence>
<evidence type="ECO:0000313" key="7">
    <source>
        <dbReference type="EMBL" id="CAF1416269.1"/>
    </source>
</evidence>
<dbReference type="Proteomes" id="UP000663828">
    <property type="component" value="Unassembled WGS sequence"/>
</dbReference>
<dbReference type="Proteomes" id="UP000663852">
    <property type="component" value="Unassembled WGS sequence"/>
</dbReference>
<comment type="caution">
    <text evidence="6">The sequence shown here is derived from an EMBL/GenBank/DDBJ whole genome shotgun (WGS) entry which is preliminary data.</text>
</comment>
<dbReference type="Pfam" id="PF04500">
    <property type="entry name" value="FLYWCH"/>
    <property type="match status" value="1"/>
</dbReference>
<evidence type="ECO:0000313" key="6">
    <source>
        <dbReference type="EMBL" id="CAF0843291.1"/>
    </source>
</evidence>
<feature type="region of interest" description="Disordered" evidence="4">
    <location>
        <begin position="101"/>
        <end position="124"/>
    </location>
</feature>
<keyword evidence="1" id="KW-0479">Metal-binding</keyword>
<sequence>MPVTTRAVASKAQVNADLTHSQDETASTSTKNKKAKQKRISKKGSKQSQVQSKTSCAELEVNLLSEKSSTASGAVLTLADICEQSHEVLVQQEIDAAIQPCTSPKTTPISHSTSPSKDDDNHSIISSKLLDNDEHDFMHVPITGGDITTGLSTRGGKMVFINGFAYSYMGMSKKTTGWRCARRKENCKAVIHISKETGKIQEWNGVYHCHQPDQREDREREILNKIKQRVLDENRSIKMIIEEEYR</sequence>